<organism evidence="1">
    <name type="scientific">Human herpesvirus 2</name>
    <name type="common">HHV-2</name>
    <name type="synonym">Human herpes simplex virus 2</name>
    <dbReference type="NCBI Taxonomy" id="10310"/>
    <lineage>
        <taxon>Viruses</taxon>
        <taxon>Duplodnaviria</taxon>
        <taxon>Heunggongvirae</taxon>
        <taxon>Peploviricota</taxon>
        <taxon>Herviviricetes</taxon>
        <taxon>Herpesvirales</taxon>
        <taxon>Orthoherpesviridae</taxon>
        <taxon>Alphaherpesvirinae</taxon>
        <taxon>Simplexvirus</taxon>
        <taxon>Simplexvirus humanalpha2</taxon>
    </lineage>
</organism>
<name>A0A481TPM1_HHV2</name>
<protein>
    <submittedName>
        <fullName evidence="1">Uncharacterized protein</fullName>
    </submittedName>
</protein>
<evidence type="ECO:0000313" key="1">
    <source>
        <dbReference type="EMBL" id="QBH82837.1"/>
    </source>
</evidence>
<reference evidence="1" key="1">
    <citation type="submission" date="2018-08" db="EMBL/GenBank/DDBJ databases">
        <title>HSV2 whole genome sequences from clinical isolates.</title>
        <authorList>
            <person name="Roychoudhury P."/>
            <person name="Greninger A.L."/>
            <person name="Jerome K.R."/>
            <person name="Johnston C."/>
            <person name="Wald A."/>
            <person name="Xie H."/>
        </authorList>
    </citation>
    <scope>NUCLEOTIDE SEQUENCE</scope>
    <source>
        <strain evidence="1">2000-9815</strain>
    </source>
</reference>
<organismHost>
    <name type="scientific">Homo sapiens</name>
    <name type="common">Human</name>
    <dbReference type="NCBI Taxonomy" id="9606"/>
</organismHost>
<accession>A0A481TPM1</accession>
<sequence>MSAMNWLLRRPCFIMLWRSISHSPSYRGRASGKRSQ</sequence>
<dbReference type="EMBL" id="MH790634">
    <property type="protein sequence ID" value="QBH82837.1"/>
    <property type="molecule type" value="Genomic_DNA"/>
</dbReference>
<proteinExistence type="predicted"/>